<dbReference type="AlphaFoldDB" id="A0AA38TG76"/>
<reference evidence="5" key="1">
    <citation type="submission" date="2023-03" db="EMBL/GenBank/DDBJ databases">
        <title>Chromosome-scale reference genome and RAD-based genetic map of yellow starthistle (Centaurea solstitialis) reveal putative structural variation and QTLs associated with invader traits.</title>
        <authorList>
            <person name="Reatini B."/>
            <person name="Cang F.A."/>
            <person name="Jiang Q."/>
            <person name="Mckibben M.T.W."/>
            <person name="Barker M.S."/>
            <person name="Rieseberg L.H."/>
            <person name="Dlugosch K.M."/>
        </authorList>
    </citation>
    <scope>NUCLEOTIDE SEQUENCE</scope>
    <source>
        <strain evidence="5">CAN-66</strain>
        <tissue evidence="5">Leaf</tissue>
    </source>
</reference>
<evidence type="ECO:0000256" key="2">
    <source>
        <dbReference type="ARBA" id="ARBA00022604"/>
    </source>
</evidence>
<comment type="caution">
    <text evidence="5">The sequence shown here is derived from an EMBL/GenBank/DDBJ whole genome shotgun (WGS) entry which is preliminary data.</text>
</comment>
<proteinExistence type="predicted"/>
<organism evidence="5 6">
    <name type="scientific">Centaurea solstitialis</name>
    <name type="common">yellow star-thistle</name>
    <dbReference type="NCBI Taxonomy" id="347529"/>
    <lineage>
        <taxon>Eukaryota</taxon>
        <taxon>Viridiplantae</taxon>
        <taxon>Streptophyta</taxon>
        <taxon>Embryophyta</taxon>
        <taxon>Tracheophyta</taxon>
        <taxon>Spermatophyta</taxon>
        <taxon>Magnoliopsida</taxon>
        <taxon>eudicotyledons</taxon>
        <taxon>Gunneridae</taxon>
        <taxon>Pentapetalae</taxon>
        <taxon>asterids</taxon>
        <taxon>campanulids</taxon>
        <taxon>Asterales</taxon>
        <taxon>Asteraceae</taxon>
        <taxon>Carduoideae</taxon>
        <taxon>Cardueae</taxon>
        <taxon>Centaureinae</taxon>
        <taxon>Centaurea</taxon>
    </lineage>
</organism>
<dbReference type="Pfam" id="PF05266">
    <property type="entry name" value="DUF724"/>
    <property type="match status" value="2"/>
</dbReference>
<evidence type="ECO:0000313" key="6">
    <source>
        <dbReference type="Proteomes" id="UP001172457"/>
    </source>
</evidence>
<evidence type="ECO:0000256" key="1">
    <source>
        <dbReference type="ARBA" id="ARBA00022448"/>
    </source>
</evidence>
<dbReference type="EMBL" id="JARYMX010000004">
    <property type="protein sequence ID" value="KAJ9554170.1"/>
    <property type="molecule type" value="Genomic_DNA"/>
</dbReference>
<keyword evidence="6" id="KW-1185">Reference proteome</keyword>
<feature type="compositionally biased region" description="Basic residues" evidence="4">
    <location>
        <begin position="62"/>
        <end position="72"/>
    </location>
</feature>
<dbReference type="Gene3D" id="1.10.287.2610">
    <property type="match status" value="1"/>
</dbReference>
<feature type="coiled-coil region" evidence="3">
    <location>
        <begin position="505"/>
        <end position="546"/>
    </location>
</feature>
<dbReference type="Proteomes" id="UP001172457">
    <property type="component" value="Chromosome 4"/>
</dbReference>
<sequence>MVDSGANGSVVEVSSEDAGSPPQVPPNKTPEQESAITNAASQVLEQETSITETSEAEAGKSGQKRKRGRPPKSRIEMPDNLLKGSHRSALAHRDEPRDALIPPIVNNHETTGCQQEWPFTKQSPIWAAIESLELCQNPPQKPHFSRLKEVKEDRREGLAIGQFVTFANLVQRTSEIKLDDPSDMIEKSLETLVELETHGFDVVTVRARLNALLSRRAQVGELKDKEKRVKKELEERNIENSKIDEELGQLKGKIQGLEEKLAESAKKVEVKDEKIKMLQSELRVLATKSWIWKVKFEKLAASSLGQKEPAKRKRGRLLSPIEMLNGLLKDNQESGKRASSAILETNTGLDEQPLSVLYQRLHPRTILMYTRGSRRIALDHGDEPSENPAIVNNREITEYQQEWPFIKRSPIWANIESLKLYQNPPQKPHFSPLKEVREDLREGLAIAQFVTFANVAQRSSELNLDGPNNMIEDSLETLVELEAHGFDVGPVRARLNELLSRKSRVGKLKDKLKQLKTDLEKQKLEKSKIDEELGQLKGKMQGLKEKLVESVKKKNVKEEKIKMLQSNVHLFANQISGLEGSMSRYVSGKVATYNILPTSTTILSALPHWLMALFLAT</sequence>
<dbReference type="InterPro" id="IPR007930">
    <property type="entry name" value="DUF724"/>
</dbReference>
<protein>
    <submittedName>
        <fullName evidence="5">Uncharacterized protein</fullName>
    </submittedName>
</protein>
<feature type="compositionally biased region" description="Polar residues" evidence="4">
    <location>
        <begin position="32"/>
        <end position="44"/>
    </location>
</feature>
<name>A0AA38TG76_9ASTR</name>
<keyword evidence="2" id="KW-0341">Growth regulation</keyword>
<evidence type="ECO:0000313" key="5">
    <source>
        <dbReference type="EMBL" id="KAJ9554170.1"/>
    </source>
</evidence>
<feature type="region of interest" description="Disordered" evidence="4">
    <location>
        <begin position="1"/>
        <end position="97"/>
    </location>
</feature>
<feature type="coiled-coil region" evidence="3">
    <location>
        <begin position="216"/>
        <end position="274"/>
    </location>
</feature>
<evidence type="ECO:0000256" key="4">
    <source>
        <dbReference type="SAM" id="MobiDB-lite"/>
    </source>
</evidence>
<keyword evidence="1" id="KW-0813">Transport</keyword>
<accession>A0AA38TG76</accession>
<gene>
    <name evidence="5" type="ORF">OSB04_018215</name>
</gene>
<evidence type="ECO:0000256" key="3">
    <source>
        <dbReference type="SAM" id="Coils"/>
    </source>
</evidence>
<keyword evidence="3" id="KW-0175">Coiled coil</keyword>